<dbReference type="AlphaFoldDB" id="A0A1A9QD88"/>
<reference evidence="2" key="1">
    <citation type="submission" date="2016-04" db="EMBL/GenBank/DDBJ databases">
        <authorList>
            <person name="Quiroz-Castaneda R.E."/>
            <person name="Martinez-Ocampo F."/>
        </authorList>
    </citation>
    <scope>NUCLEOTIDE SEQUENCE [LARGE SCALE GENOMIC DNA]</scope>
    <source>
        <strain evidence="2">INIFAP01</strain>
    </source>
</reference>
<gene>
    <name evidence="1" type="ORF">A6V39_00035</name>
</gene>
<dbReference type="STRING" id="432608.A6V39_00035"/>
<evidence type="ECO:0000313" key="1">
    <source>
        <dbReference type="EMBL" id="OAL10437.1"/>
    </source>
</evidence>
<dbReference type="EMBL" id="LWUJ01000010">
    <property type="protein sequence ID" value="OAL10437.1"/>
    <property type="molecule type" value="Genomic_DNA"/>
</dbReference>
<dbReference type="Proteomes" id="UP000077623">
    <property type="component" value="Unassembled WGS sequence"/>
</dbReference>
<name>A0A1A9QD88_9MOLU</name>
<comment type="caution">
    <text evidence="1">The sequence shown here is derived from an EMBL/GenBank/DDBJ whole genome shotgun (WGS) entry which is preliminary data.</text>
</comment>
<proteinExistence type="predicted"/>
<sequence length="148" mass="16837">MVKSLLVTLFAVGAITSSIVIGKNLIEEAPLAGLPKQQQQKDPENIKELLTNKGYGFLDVEGKQDDEKWTNLINKYISLKDENKIKKIKDLEFKSKGNSFNNEDIQTFKTKCQELLRTQITKGNEFELSKQNTIDWCTDKTSRPINVS</sequence>
<evidence type="ECO:0000313" key="2">
    <source>
        <dbReference type="Proteomes" id="UP000077623"/>
    </source>
</evidence>
<keyword evidence="2" id="KW-1185">Reference proteome</keyword>
<organism evidence="1 2">
    <name type="scientific">Candidatus Mycoplasma haematobovis</name>
    <dbReference type="NCBI Taxonomy" id="432608"/>
    <lineage>
        <taxon>Bacteria</taxon>
        <taxon>Bacillati</taxon>
        <taxon>Mycoplasmatota</taxon>
        <taxon>Mollicutes</taxon>
        <taxon>Mycoplasmataceae</taxon>
        <taxon>Mycoplasma</taxon>
    </lineage>
</organism>
<protein>
    <submittedName>
        <fullName evidence="1">Uncharacterized protein</fullName>
    </submittedName>
</protein>
<dbReference type="RefSeq" id="WP_187149670.1">
    <property type="nucleotide sequence ID" value="NZ_LWUJ01000010.1"/>
</dbReference>
<accession>A0A1A9QD88</accession>